<keyword evidence="1" id="KW-0472">Membrane</keyword>
<evidence type="ECO:0000313" key="2">
    <source>
        <dbReference type="EMBL" id="MEQ1409448.1"/>
    </source>
</evidence>
<keyword evidence="3" id="KW-1185">Reference proteome</keyword>
<dbReference type="RefSeq" id="WP_210058769.1">
    <property type="nucleotide sequence ID" value="NZ_JBEAAL010000044.1"/>
</dbReference>
<comment type="caution">
    <text evidence="2">The sequence shown here is derived from an EMBL/GenBank/DDBJ whole genome shotgun (WGS) entry which is preliminary data.</text>
</comment>
<reference evidence="2 3" key="1">
    <citation type="submission" date="2024-05" db="EMBL/GenBank/DDBJ databases">
        <title>Neorhizobium sp. Rsf11, a plant growth promoting and heavy metal resistant PAH-degrader.</title>
        <authorList>
            <person name="Golubev S.N."/>
            <person name="Muratova A.Y."/>
            <person name="Markelova M.I."/>
        </authorList>
    </citation>
    <scope>NUCLEOTIDE SEQUENCE [LARGE SCALE GENOMIC DNA]</scope>
    <source>
        <strain evidence="2 3">Rsf11</strain>
    </source>
</reference>
<name>A0ABV0MC30_9HYPH</name>
<sequence length="94" mass="9839">MSEFEILKELISMAGIPGAIAAVILSLTGCYKAWLAARRVRIRLGNSEIEASSAAEVLSILRECAPIAEVPSADGSKIGGIDALRANGLENART</sequence>
<evidence type="ECO:0000313" key="3">
    <source>
        <dbReference type="Proteomes" id="UP001496627"/>
    </source>
</evidence>
<gene>
    <name evidence="2" type="ORF">ABK249_31585</name>
</gene>
<protein>
    <submittedName>
        <fullName evidence="2">Uncharacterized protein</fullName>
    </submittedName>
</protein>
<dbReference type="EMBL" id="JBEAAL010000044">
    <property type="protein sequence ID" value="MEQ1409448.1"/>
    <property type="molecule type" value="Genomic_DNA"/>
</dbReference>
<organism evidence="2 3">
    <name type="scientific">Neorhizobium phenanthreniclasticum</name>
    <dbReference type="NCBI Taxonomy" id="3157917"/>
    <lineage>
        <taxon>Bacteria</taxon>
        <taxon>Pseudomonadati</taxon>
        <taxon>Pseudomonadota</taxon>
        <taxon>Alphaproteobacteria</taxon>
        <taxon>Hyphomicrobiales</taxon>
        <taxon>Rhizobiaceae</taxon>
        <taxon>Rhizobium/Agrobacterium group</taxon>
        <taxon>Neorhizobium</taxon>
    </lineage>
</organism>
<keyword evidence="1" id="KW-1133">Transmembrane helix</keyword>
<proteinExistence type="predicted"/>
<keyword evidence="1" id="KW-0812">Transmembrane</keyword>
<evidence type="ECO:0000256" key="1">
    <source>
        <dbReference type="SAM" id="Phobius"/>
    </source>
</evidence>
<dbReference type="Proteomes" id="UP001496627">
    <property type="component" value="Unassembled WGS sequence"/>
</dbReference>
<feature type="transmembrane region" description="Helical" evidence="1">
    <location>
        <begin position="12"/>
        <end position="34"/>
    </location>
</feature>
<accession>A0ABV0MC30</accession>